<dbReference type="Proteomes" id="UP000176952">
    <property type="component" value="Unassembled WGS sequence"/>
</dbReference>
<evidence type="ECO:0000256" key="3">
    <source>
        <dbReference type="SAM" id="MobiDB-lite"/>
    </source>
</evidence>
<dbReference type="InterPro" id="IPR046357">
    <property type="entry name" value="PPIase_dom_sf"/>
</dbReference>
<evidence type="ECO:0000313" key="6">
    <source>
        <dbReference type="EMBL" id="OGY83775.1"/>
    </source>
</evidence>
<name>A0A1G2B452_9BACT</name>
<dbReference type="InterPro" id="IPR027304">
    <property type="entry name" value="Trigger_fact/SurA_dom_sf"/>
</dbReference>
<dbReference type="Pfam" id="PF00639">
    <property type="entry name" value="Rotamase"/>
    <property type="match status" value="1"/>
</dbReference>
<protein>
    <recommendedName>
        <fullName evidence="5">PpiC domain-containing protein</fullName>
    </recommendedName>
</protein>
<keyword evidence="4" id="KW-0812">Transmembrane</keyword>
<feature type="region of interest" description="Disordered" evidence="3">
    <location>
        <begin position="1"/>
        <end position="40"/>
    </location>
</feature>
<dbReference type="Gene3D" id="3.10.50.40">
    <property type="match status" value="1"/>
</dbReference>
<keyword evidence="1" id="KW-0732">Signal</keyword>
<keyword evidence="2" id="KW-0413">Isomerase</keyword>
<dbReference type="Pfam" id="PF13624">
    <property type="entry name" value="SurA_N_3"/>
    <property type="match status" value="1"/>
</dbReference>
<dbReference type="PANTHER" id="PTHR47637:SF1">
    <property type="entry name" value="CHAPERONE SURA"/>
    <property type="match status" value="1"/>
</dbReference>
<gene>
    <name evidence="6" type="ORF">A3F54_05345</name>
</gene>
<dbReference type="SUPFAM" id="SSF109998">
    <property type="entry name" value="Triger factor/SurA peptide-binding domain-like"/>
    <property type="match status" value="1"/>
</dbReference>
<organism evidence="6 7">
    <name type="scientific">Candidatus Kerfeldbacteria bacterium RIFCSPHIGHO2_12_FULL_48_17</name>
    <dbReference type="NCBI Taxonomy" id="1798542"/>
    <lineage>
        <taxon>Bacteria</taxon>
        <taxon>Candidatus Kerfeldiibacteriota</taxon>
    </lineage>
</organism>
<dbReference type="InterPro" id="IPR000297">
    <property type="entry name" value="PPIase_PpiC"/>
</dbReference>
<dbReference type="InterPro" id="IPR050280">
    <property type="entry name" value="OMP_Chaperone_SurA"/>
</dbReference>
<keyword evidence="2" id="KW-0697">Rotamase</keyword>
<reference evidence="6 7" key="1">
    <citation type="journal article" date="2016" name="Nat. Commun.">
        <title>Thousands of microbial genomes shed light on interconnected biogeochemical processes in an aquifer system.</title>
        <authorList>
            <person name="Anantharaman K."/>
            <person name="Brown C.T."/>
            <person name="Hug L.A."/>
            <person name="Sharon I."/>
            <person name="Castelle C.J."/>
            <person name="Probst A.J."/>
            <person name="Thomas B.C."/>
            <person name="Singh A."/>
            <person name="Wilkins M.J."/>
            <person name="Karaoz U."/>
            <person name="Brodie E.L."/>
            <person name="Williams K.H."/>
            <person name="Hubbard S.S."/>
            <person name="Banfield J.F."/>
        </authorList>
    </citation>
    <scope>NUCLEOTIDE SEQUENCE [LARGE SCALE GENOMIC DNA]</scope>
</reference>
<dbReference type="EMBL" id="MHKD01000019">
    <property type="protein sequence ID" value="OGY83775.1"/>
    <property type="molecule type" value="Genomic_DNA"/>
</dbReference>
<comment type="caution">
    <text evidence="6">The sequence shown here is derived from an EMBL/GenBank/DDBJ whole genome shotgun (WGS) entry which is preliminary data.</text>
</comment>
<feature type="compositionally biased region" description="Basic and acidic residues" evidence="3">
    <location>
        <begin position="27"/>
        <end position="37"/>
    </location>
</feature>
<keyword evidence="4" id="KW-1133">Transmembrane helix</keyword>
<dbReference type="SUPFAM" id="SSF54534">
    <property type="entry name" value="FKBP-like"/>
    <property type="match status" value="1"/>
</dbReference>
<keyword evidence="4" id="KW-0472">Membrane</keyword>
<dbReference type="AlphaFoldDB" id="A0A1G2B452"/>
<sequence>MTEQTQGKENKKDEGADKVPAAAVTGKDPETAEKKDASLGGADRVGSAKRGISLERLRNWWAPVILVLAVVFFGGTALAVYSFDMNNGFTRAVTGVFPFPAAMVNGKIVNYHDYQEQVDALKYYNDKQVELGLPAITFEEGQTLEDAALQRLVETRLTLDEAKKYGVEVTDEEIDSAFTDFVAAQGGNTDEVVKSLRDYYNWSVDQFKDTFIRDVLYRQDVTKGLVADAQFDVEKRKEAEAVLARVQKAVDAAAVVPAEGGDAADGADAAAEGAATPETFESIAKEVSDDPTSAENGGDLGVFTLQQMVPEFANAVAGLEVGKVSGVVHTEFGFHIVRLDKVIPGESGDPTQDQYAAHHILIAGTSLDDYLKAREAAAKIRRFVP</sequence>
<accession>A0A1G2B452</accession>
<evidence type="ECO:0000313" key="7">
    <source>
        <dbReference type="Proteomes" id="UP000176952"/>
    </source>
</evidence>
<evidence type="ECO:0000256" key="2">
    <source>
        <dbReference type="PROSITE-ProRule" id="PRU00278"/>
    </source>
</evidence>
<dbReference type="PANTHER" id="PTHR47637">
    <property type="entry name" value="CHAPERONE SURA"/>
    <property type="match status" value="1"/>
</dbReference>
<proteinExistence type="predicted"/>
<dbReference type="GO" id="GO:0003755">
    <property type="term" value="F:peptidyl-prolyl cis-trans isomerase activity"/>
    <property type="evidence" value="ECO:0007669"/>
    <property type="project" value="UniProtKB-KW"/>
</dbReference>
<dbReference type="Gene3D" id="1.10.4030.10">
    <property type="entry name" value="Porin chaperone SurA, peptide-binding domain"/>
    <property type="match status" value="1"/>
</dbReference>
<evidence type="ECO:0000256" key="1">
    <source>
        <dbReference type="ARBA" id="ARBA00022729"/>
    </source>
</evidence>
<dbReference type="STRING" id="1798542.A3F54_05345"/>
<feature type="compositionally biased region" description="Basic and acidic residues" evidence="3">
    <location>
        <begin position="1"/>
        <end position="17"/>
    </location>
</feature>
<feature type="domain" description="PpiC" evidence="5">
    <location>
        <begin position="207"/>
        <end position="341"/>
    </location>
</feature>
<evidence type="ECO:0000256" key="4">
    <source>
        <dbReference type="SAM" id="Phobius"/>
    </source>
</evidence>
<dbReference type="PROSITE" id="PS50198">
    <property type="entry name" value="PPIC_PPIASE_2"/>
    <property type="match status" value="1"/>
</dbReference>
<evidence type="ECO:0000259" key="5">
    <source>
        <dbReference type="PROSITE" id="PS50198"/>
    </source>
</evidence>
<feature type="transmembrane region" description="Helical" evidence="4">
    <location>
        <begin position="60"/>
        <end position="83"/>
    </location>
</feature>